<name>Q0UQ83_PHANO</name>
<organism evidence="3 4">
    <name type="scientific">Phaeosphaeria nodorum (strain SN15 / ATCC MYA-4574 / FGSC 10173)</name>
    <name type="common">Glume blotch fungus</name>
    <name type="synonym">Parastagonospora nodorum</name>
    <dbReference type="NCBI Taxonomy" id="321614"/>
    <lineage>
        <taxon>Eukaryota</taxon>
        <taxon>Fungi</taxon>
        <taxon>Dikarya</taxon>
        <taxon>Ascomycota</taxon>
        <taxon>Pezizomycotina</taxon>
        <taxon>Dothideomycetes</taxon>
        <taxon>Pleosporomycetidae</taxon>
        <taxon>Pleosporales</taxon>
        <taxon>Pleosporineae</taxon>
        <taxon>Phaeosphaeriaceae</taxon>
        <taxon>Parastagonospora</taxon>
    </lineage>
</organism>
<dbReference type="InParanoid" id="Q0UQ83"/>
<feature type="transmembrane region" description="Helical" evidence="2">
    <location>
        <begin position="98"/>
        <end position="122"/>
    </location>
</feature>
<dbReference type="EMBL" id="CH445332">
    <property type="protein sequence ID" value="EAT87145.1"/>
    <property type="molecule type" value="Genomic_DNA"/>
</dbReference>
<evidence type="ECO:0000256" key="1">
    <source>
        <dbReference type="SAM" id="MobiDB-lite"/>
    </source>
</evidence>
<dbReference type="VEuPathDB" id="FungiDB:JI435_060810"/>
<feature type="region of interest" description="Disordered" evidence="1">
    <location>
        <begin position="180"/>
        <end position="206"/>
    </location>
</feature>
<dbReference type="Proteomes" id="UP000001055">
    <property type="component" value="Unassembled WGS sequence"/>
</dbReference>
<keyword evidence="2" id="KW-0812">Transmembrane</keyword>
<dbReference type="eggNOG" id="ENOG502R6XE">
    <property type="taxonomic scope" value="Eukaryota"/>
</dbReference>
<gene>
    <name evidence="3" type="ORF">SNOG_06081</name>
</gene>
<dbReference type="RefSeq" id="XP_001796468.1">
    <property type="nucleotide sequence ID" value="XM_001796416.1"/>
</dbReference>
<dbReference type="AlphaFoldDB" id="Q0UQ83"/>
<accession>Q0UQ83</accession>
<protein>
    <submittedName>
        <fullName evidence="3">Uncharacterized protein</fullName>
    </submittedName>
</protein>
<keyword evidence="2" id="KW-1133">Transmembrane helix</keyword>
<evidence type="ECO:0000313" key="3">
    <source>
        <dbReference type="EMBL" id="EAT87145.1"/>
    </source>
</evidence>
<reference evidence="4" key="1">
    <citation type="journal article" date="2007" name="Plant Cell">
        <title>Dothideomycete-plant interactions illuminated by genome sequencing and EST analysis of the wheat pathogen Stagonospora nodorum.</title>
        <authorList>
            <person name="Hane J.K."/>
            <person name="Lowe R.G."/>
            <person name="Solomon P.S."/>
            <person name="Tan K.C."/>
            <person name="Schoch C.L."/>
            <person name="Spatafora J.W."/>
            <person name="Crous P.W."/>
            <person name="Kodira C."/>
            <person name="Birren B.W."/>
            <person name="Galagan J.E."/>
            <person name="Torriani S.F."/>
            <person name="McDonald B.A."/>
            <person name="Oliver R.P."/>
        </authorList>
    </citation>
    <scope>NUCLEOTIDE SEQUENCE [LARGE SCALE GENOMIC DNA]</scope>
    <source>
        <strain evidence="4">SN15 / ATCC MYA-4574 / FGSC 10173</strain>
    </source>
</reference>
<keyword evidence="2" id="KW-0472">Membrane</keyword>
<dbReference type="KEGG" id="pno:SNOG_06081"/>
<dbReference type="GeneID" id="5973345"/>
<evidence type="ECO:0000256" key="2">
    <source>
        <dbReference type="SAM" id="Phobius"/>
    </source>
</evidence>
<dbReference type="HOGENOM" id="CLU_1332356_0_0_1"/>
<proteinExistence type="predicted"/>
<evidence type="ECO:0000313" key="4">
    <source>
        <dbReference type="Proteomes" id="UP000001055"/>
    </source>
</evidence>
<sequence length="206" mass="22037">MGDKIKSSEGYLRADDSLEKKIATAIGNFSLLASTLRVLQPHAERVMATPTFAVTSGVTDPFTPPSASSSAVTSHACITTSSSSTAATRLISRLSPSAALGVGFAAGVIATVTVLTSILFVYRCWKVRRSPAVQSYEQARLWRGFTPATPNANTARTTLVEAKMKDIYFSQIRSPALNGQVQTQGWSGRREGDGERFLGSSTTRSR</sequence>